<dbReference type="InterPro" id="IPR051319">
    <property type="entry name" value="Oligoribo/pAp-PDE_c-di-AMP_PDE"/>
</dbReference>
<dbReference type="Pfam" id="PF24898">
    <property type="entry name" value="GGDEF_GdpP"/>
    <property type="match status" value="1"/>
</dbReference>
<keyword evidence="7" id="KW-0479">Metal-binding</keyword>
<keyword evidence="6" id="KW-0378">Hydrolase</keyword>
<comment type="cofactor">
    <cofactor evidence="7">
        <name>Mn(2+)</name>
        <dbReference type="ChEBI" id="CHEBI:29035"/>
    </cofactor>
    <text evidence="7">For phosphodiesterase activity, probably binds 2 Mn(2+) per subunit.</text>
</comment>
<dbReference type="GO" id="GO:0016787">
    <property type="term" value="F:hydrolase activity"/>
    <property type="evidence" value="ECO:0007669"/>
    <property type="project" value="UniProtKB-UniRule"/>
</dbReference>
<evidence type="ECO:0000256" key="2">
    <source>
        <dbReference type="ARBA" id="ARBA00022475"/>
    </source>
</evidence>
<feature type="binding site" evidence="7">
    <location>
        <position position="440"/>
    </location>
    <ligand>
        <name>Mn(2+)</name>
        <dbReference type="ChEBI" id="CHEBI:29035"/>
        <label>2</label>
    </ligand>
</feature>
<sequence length="653" mass="73920">MPKFLLKRWHGQHIVWMFILLISLTAMLYMFKWWLGLTAFLLCGVMAYFTLQAETAFRRELNTYIGTITHRVKKAGNEVMSGLPIGIILYNDEKRIEWHNPFVAKMVGQDSVIGEPLFDLFPDLKNRKDKNDKLEMKVGQLIYQVWSRPEERLIYLREITEQALLAKKYEDSKTAIGIVMMDNLEEATQGLDDQARSIMLAKVTGEITEWAQKNQLYLRRTSSDRFLILMDQKALRQLEQTRFEILDDVRDLTIENKLPLTLSIGIASGAEQLTELGQMAQMGLDMSLGRGGDQVTVKVGQRLSFYGGRTNAVEKRTRVRARVISHALRDLMKDSDKIIIMGHRFPDMDSIGAAIGVLKAVQVVGKEGYIVLEGVNPSIEKVMETIRTDERLHRWFITPEQGLQITTQRSLAVVVDTHKASMVAEPRLLQQTSRVVVVDHHRRSEEFIHDATLVYMEPYASSTCELVTELLQYINEKLSMEVIEATMLLAGIVVDTKSFSLRTGARTFEAASYLRRNGADSALIQKLLKEDLHSYIERAEIVKHTETLYDHVALAVAEPARKYSQLKIAQVADTLLNMTNIMASFVIAERPDGLIGISARSLGQMNVQVVMERLGGGGHLTNAATQMEGTLEEAANRLKQVLADMQEEEGLFE</sequence>
<feature type="binding site" evidence="7">
    <location>
        <position position="416"/>
    </location>
    <ligand>
        <name>Mn(2+)</name>
        <dbReference type="ChEBI" id="CHEBI:29035"/>
        <label>2</label>
    </ligand>
</feature>
<comment type="similarity">
    <text evidence="6">Belongs to the GdpP/PdeA phosphodiesterase family.</text>
</comment>
<dbReference type="Pfam" id="PF02272">
    <property type="entry name" value="DHHA1"/>
    <property type="match status" value="1"/>
</dbReference>
<evidence type="ECO:0000259" key="10">
    <source>
        <dbReference type="PROSITE" id="PS50887"/>
    </source>
</evidence>
<dbReference type="GO" id="GO:0046872">
    <property type="term" value="F:metal ion binding"/>
    <property type="evidence" value="ECO:0007669"/>
    <property type="project" value="UniProtKB-KW"/>
</dbReference>
<feature type="binding site" evidence="7">
    <location>
        <position position="416"/>
    </location>
    <ligand>
        <name>Mn(2+)</name>
        <dbReference type="ChEBI" id="CHEBI:29035"/>
        <label>1</label>
    </ligand>
</feature>
<dbReference type="InterPro" id="IPR014528">
    <property type="entry name" value="GdpP/PdeA"/>
</dbReference>
<dbReference type="RefSeq" id="WP_314800238.1">
    <property type="nucleotide sequence ID" value="NZ_CP130319.1"/>
</dbReference>
<organism evidence="11 12">
    <name type="scientific">Paenibacillus roseopurpureus</name>
    <dbReference type="NCBI Taxonomy" id="2918901"/>
    <lineage>
        <taxon>Bacteria</taxon>
        <taxon>Bacillati</taxon>
        <taxon>Bacillota</taxon>
        <taxon>Bacilli</taxon>
        <taxon>Bacillales</taxon>
        <taxon>Paenibacillaceae</taxon>
        <taxon>Paenibacillus</taxon>
    </lineage>
</organism>
<comment type="catalytic activity">
    <reaction evidence="6">
        <text>3',3'-c-di-AMP + H2O = 5'-O-phosphonoadenylyl-(3'-&gt;5')-adenosine + H(+)</text>
        <dbReference type="Rhea" id="RHEA:54420"/>
        <dbReference type="ChEBI" id="CHEBI:15377"/>
        <dbReference type="ChEBI" id="CHEBI:15378"/>
        <dbReference type="ChEBI" id="CHEBI:71500"/>
        <dbReference type="ChEBI" id="CHEBI:138171"/>
    </reaction>
</comment>
<evidence type="ECO:0000256" key="5">
    <source>
        <dbReference type="ARBA" id="ARBA00023136"/>
    </source>
</evidence>
<dbReference type="PROSITE" id="PS50887">
    <property type="entry name" value="GGDEF"/>
    <property type="match status" value="1"/>
</dbReference>
<evidence type="ECO:0000256" key="6">
    <source>
        <dbReference type="PIRNR" id="PIRNR026583"/>
    </source>
</evidence>
<evidence type="ECO:0000256" key="4">
    <source>
        <dbReference type="ARBA" id="ARBA00022989"/>
    </source>
</evidence>
<evidence type="ECO:0000256" key="1">
    <source>
        <dbReference type="ARBA" id="ARBA00004651"/>
    </source>
</evidence>
<dbReference type="PANTHER" id="PTHR47618">
    <property type="entry name" value="BIFUNCTIONAL OLIGORIBONUCLEASE AND PAP PHOSPHATASE NRNA"/>
    <property type="match status" value="1"/>
</dbReference>
<dbReference type="KEGG" id="proo:MJB10_26495"/>
<dbReference type="Proteomes" id="UP001304650">
    <property type="component" value="Chromosome"/>
</dbReference>
<dbReference type="Pfam" id="PF21370">
    <property type="entry name" value="PAS_GdpP"/>
    <property type="match status" value="1"/>
</dbReference>
<keyword evidence="4 9" id="KW-1133">Transmembrane helix</keyword>
<keyword evidence="3 9" id="KW-0812">Transmembrane</keyword>
<dbReference type="PANTHER" id="PTHR47618:SF2">
    <property type="entry name" value="CYCLIC-DI-AMP PHOSPHODIESTERASE GDPP"/>
    <property type="match status" value="1"/>
</dbReference>
<keyword evidence="7" id="KW-0464">Manganese</keyword>
<evidence type="ECO:0000256" key="8">
    <source>
        <dbReference type="SAM" id="Coils"/>
    </source>
</evidence>
<feature type="binding site" evidence="7">
    <location>
        <position position="495"/>
    </location>
    <ligand>
        <name>Mn(2+)</name>
        <dbReference type="ChEBI" id="CHEBI:29035"/>
        <label>2</label>
    </ligand>
</feature>
<dbReference type="FunFam" id="3.90.1640.10:FF:000002">
    <property type="entry name" value="Cyclic-di-AMP phosphodiesterase"/>
    <property type="match status" value="1"/>
</dbReference>
<evidence type="ECO:0000256" key="9">
    <source>
        <dbReference type="SAM" id="Phobius"/>
    </source>
</evidence>
<dbReference type="PIRSF" id="PIRSF026583">
    <property type="entry name" value="YybT"/>
    <property type="match status" value="1"/>
</dbReference>
<proteinExistence type="inferred from homology"/>
<feature type="binding site" evidence="7">
    <location>
        <position position="347"/>
    </location>
    <ligand>
        <name>Mn(2+)</name>
        <dbReference type="ChEBI" id="CHEBI:29035"/>
        <label>1</label>
    </ligand>
</feature>
<dbReference type="SUPFAM" id="SSF55073">
    <property type="entry name" value="Nucleotide cyclase"/>
    <property type="match status" value="1"/>
</dbReference>
<dbReference type="InterPro" id="IPR001667">
    <property type="entry name" value="DDH_dom"/>
</dbReference>
<dbReference type="InterPro" id="IPR000160">
    <property type="entry name" value="GGDEF_dom"/>
</dbReference>
<dbReference type="SUPFAM" id="SSF64182">
    <property type="entry name" value="DHH phosphoesterases"/>
    <property type="match status" value="1"/>
</dbReference>
<dbReference type="AlphaFoldDB" id="A0AA96LNV9"/>
<reference evidence="11" key="1">
    <citation type="submission" date="2022-02" db="EMBL/GenBank/DDBJ databases">
        <title>Paenibacillus sp. MBLB1832 Whole Genome Shotgun Sequencing.</title>
        <authorList>
            <person name="Hwang C.Y."/>
            <person name="Cho E.-S."/>
            <person name="Seo M.-J."/>
        </authorList>
    </citation>
    <scope>NUCLEOTIDE SEQUENCE</scope>
    <source>
        <strain evidence="11">MBLB1832</strain>
    </source>
</reference>
<dbReference type="InterPro" id="IPR038763">
    <property type="entry name" value="DHH_sf"/>
</dbReference>
<feature type="binding site" evidence="7">
    <location>
        <position position="349"/>
    </location>
    <ligand>
        <name>Mn(2+)</name>
        <dbReference type="ChEBI" id="CHEBI:29035"/>
        <label>2</label>
    </ligand>
</feature>
<dbReference type="GO" id="GO:0005886">
    <property type="term" value="C:plasma membrane"/>
    <property type="evidence" value="ECO:0007669"/>
    <property type="project" value="UniProtKB-SubCell"/>
</dbReference>
<feature type="domain" description="GGDEF" evidence="10">
    <location>
        <begin position="172"/>
        <end position="300"/>
    </location>
</feature>
<gene>
    <name evidence="11" type="ORF">MJB10_26495</name>
</gene>
<feature type="coiled-coil region" evidence="8">
    <location>
        <begin position="624"/>
        <end position="651"/>
    </location>
</feature>
<keyword evidence="8" id="KW-0175">Coiled coil</keyword>
<keyword evidence="12" id="KW-1185">Reference proteome</keyword>
<feature type="binding site" evidence="7">
    <location>
        <position position="343"/>
    </location>
    <ligand>
        <name>Mn(2+)</name>
        <dbReference type="ChEBI" id="CHEBI:29035"/>
        <label>1</label>
    </ligand>
</feature>
<evidence type="ECO:0000256" key="3">
    <source>
        <dbReference type="ARBA" id="ARBA00022692"/>
    </source>
</evidence>
<comment type="subcellular location">
    <subcellularLocation>
        <location evidence="1">Cell membrane</location>
        <topology evidence="1">Multi-pass membrane protein</topology>
    </subcellularLocation>
</comment>
<feature type="transmembrane region" description="Helical" evidence="9">
    <location>
        <begin position="12"/>
        <end position="28"/>
    </location>
</feature>
<evidence type="ECO:0000256" key="7">
    <source>
        <dbReference type="PIRSR" id="PIRSR026583-50"/>
    </source>
</evidence>
<dbReference type="InterPro" id="IPR043128">
    <property type="entry name" value="Rev_trsase/Diguanyl_cyclase"/>
</dbReference>
<dbReference type="Gene3D" id="3.90.1640.10">
    <property type="entry name" value="inorganic pyrophosphatase (n-terminal core)"/>
    <property type="match status" value="1"/>
</dbReference>
<evidence type="ECO:0000313" key="11">
    <source>
        <dbReference type="EMBL" id="WNR44566.1"/>
    </source>
</evidence>
<dbReference type="SMART" id="SM00267">
    <property type="entry name" value="GGDEF"/>
    <property type="match status" value="1"/>
</dbReference>
<dbReference type="InterPro" id="IPR003156">
    <property type="entry name" value="DHHA1_dom"/>
</dbReference>
<evidence type="ECO:0000313" key="12">
    <source>
        <dbReference type="Proteomes" id="UP001304650"/>
    </source>
</evidence>
<dbReference type="Gene3D" id="3.30.450.20">
    <property type="entry name" value="PAS domain"/>
    <property type="match status" value="1"/>
</dbReference>
<dbReference type="Gene3D" id="3.30.70.270">
    <property type="match status" value="1"/>
</dbReference>
<accession>A0AA96LNV9</accession>
<dbReference type="EC" id="3.1.4.-" evidence="6"/>
<protein>
    <recommendedName>
        <fullName evidence="6">Cyclic-di-AMP phosphodiesterase</fullName>
        <ecNumber evidence="6">3.1.4.-</ecNumber>
    </recommendedName>
</protein>
<comment type="function">
    <text evidence="6">Has phosphodiesterase (PDE) activity against cyclic-di-AMP (c-di-AMP).</text>
</comment>
<dbReference type="Gene3D" id="3.10.310.30">
    <property type="match status" value="1"/>
</dbReference>
<dbReference type="InterPro" id="IPR049553">
    <property type="entry name" value="GdpP-like_PAS"/>
</dbReference>
<dbReference type="InterPro" id="IPR029787">
    <property type="entry name" value="Nucleotide_cyclase"/>
</dbReference>
<keyword evidence="5 6" id="KW-0472">Membrane</keyword>
<dbReference type="Pfam" id="PF01368">
    <property type="entry name" value="DHH"/>
    <property type="match status" value="1"/>
</dbReference>
<name>A0AA96LNV9_9BACL</name>
<keyword evidence="2 6" id="KW-1003">Cell membrane</keyword>
<dbReference type="EMBL" id="CP130319">
    <property type="protein sequence ID" value="WNR44566.1"/>
    <property type="molecule type" value="Genomic_DNA"/>
</dbReference>
<dbReference type="GO" id="GO:0003676">
    <property type="term" value="F:nucleic acid binding"/>
    <property type="evidence" value="ECO:0007669"/>
    <property type="project" value="UniProtKB-UniRule"/>
</dbReference>